<dbReference type="Gene3D" id="3.40.50.1820">
    <property type="entry name" value="alpha/beta hydrolase"/>
    <property type="match status" value="1"/>
</dbReference>
<dbReference type="InterPro" id="IPR020806">
    <property type="entry name" value="PKS_PP-bd"/>
</dbReference>
<accession>A0ABT6WTC9</accession>
<dbReference type="PROSITE" id="PS50075">
    <property type="entry name" value="CARRIER"/>
    <property type="match status" value="1"/>
</dbReference>
<dbReference type="Pfam" id="PF13193">
    <property type="entry name" value="AMP-binding_C"/>
    <property type="match status" value="1"/>
</dbReference>
<dbReference type="InterPro" id="IPR001242">
    <property type="entry name" value="Condensation_dom"/>
</dbReference>
<dbReference type="Gene3D" id="3.30.559.30">
    <property type="entry name" value="Nonribosomal peptide synthetase, condensation domain"/>
    <property type="match status" value="1"/>
</dbReference>
<dbReference type="SMART" id="SM00823">
    <property type="entry name" value="PKS_PP"/>
    <property type="match status" value="1"/>
</dbReference>
<dbReference type="PANTHER" id="PTHR45527">
    <property type="entry name" value="NONRIBOSOMAL PEPTIDE SYNTHETASE"/>
    <property type="match status" value="1"/>
</dbReference>
<dbReference type="PANTHER" id="PTHR45527:SF1">
    <property type="entry name" value="FATTY ACID SYNTHASE"/>
    <property type="match status" value="1"/>
</dbReference>
<keyword evidence="2" id="KW-0596">Phosphopantetheine</keyword>
<dbReference type="InterPro" id="IPR000873">
    <property type="entry name" value="AMP-dep_synth/lig_dom"/>
</dbReference>
<protein>
    <submittedName>
        <fullName evidence="5">Amino acid adenylation domain-containing protein</fullName>
    </submittedName>
</protein>
<dbReference type="SUPFAM" id="SSF52777">
    <property type="entry name" value="CoA-dependent acyltransferases"/>
    <property type="match status" value="2"/>
</dbReference>
<name>A0ABT6WTC9_9ACTN</name>
<dbReference type="Gene3D" id="3.30.559.10">
    <property type="entry name" value="Chloramphenicol acetyltransferase-like domain"/>
    <property type="match status" value="1"/>
</dbReference>
<sequence>PVRGPGVGAGDPDPVALRRAFTAVCDRHEALRSTFPVVDDEPVQRVHEHLPIGFVEHDGAAWDDDRVRAALHEAAYAPFDLAEGPLVRLTLVRRAGGGPDHLVIALHHLITDLWSMELLLHELDESYRAERAGRPGPRTPAPIGFSTAARWQADRLAGEHGQRLRDFWAGELAGAPTDLDLPTDRPRPAEQRFRGGTHRFRLDREVAERLTGLARRDGTTLFTVLLTAYQVLLSRYTGHRDVVVGSPVHGRSRADFADAVGCFMNTAVLRGTIAPGESFRQLLRRTAQRSRTALQHAELPLPRLVEMLKVPRDASRQPLVQAMFGLHRSTGAYGTALAAFSVGHGRGDVALGDLRLTPVPLDPPHVQTDLMLTFAESEDGLGGLLQYDADLFTAETAQRMATQLRTLLLAIAADPDRTVGALPLLTEAERATQLYARNDTALAYDPADFVFAQVARRAAAHPDALAVAVDAVALPTDEAVSADTVRAVPTLTYRQLDEAANRLARRLIRHGVGPERIVAVHLPRSADLAVTLLAVHKAGGAYLPIDPDLPAERIGYMLADAGVSLVVGHAETTAALPLPAGVASLELDRLDLSGEPATAPPVRLHPANLAYVLYTSGSTGRPKGVQIQHGSMVNFLAAMRQMLDPAPGARLLALTTFSFDISVLEIFLPLLTGGTTHIVAGALRADGEQLRVRLDSGAFRFMQATPASWQMICDAGWRGTPGLTVLSGGEALSPGLAERLSGLGDRLWNLYGPTETTVWSSAEPVSGPVTGTVPLGRPVANNQIYVLDASGEPVPPGVPGEIYIGGDGGARGYRGRPDITAERFVPDPYASRPGARMYRTGDLARSWPDGRLEYLGRTDHQVKFKGHRIELGEIEVALSRQPAVRAAVLRLSTVGGLPALVAYLQPRHRVDTAAFDRHEANRQLRAALREQLPGYMVPTHFVWLDDFPLNASGKIDRAALPAPEHVGGRREEPVGEVEQALAGIVADLLGGAAVGRRDNLFDLGAHSLMLSRLVTRVDESLGIRLPLHRLFDAPTVQQLAVLVDASRVDGSERTAAPEITRVDRGDYAGTHLPQPSAALRKFQAVRRLRARSGE</sequence>
<feature type="non-terminal residue" evidence="5">
    <location>
        <position position="1"/>
    </location>
</feature>
<keyword evidence="3" id="KW-0597">Phosphoprotein</keyword>
<dbReference type="InterPro" id="IPR036736">
    <property type="entry name" value="ACP-like_sf"/>
</dbReference>
<dbReference type="Gene3D" id="3.30.300.30">
    <property type="match status" value="1"/>
</dbReference>
<evidence type="ECO:0000256" key="1">
    <source>
        <dbReference type="ARBA" id="ARBA00001957"/>
    </source>
</evidence>
<dbReference type="InterPro" id="IPR009081">
    <property type="entry name" value="PP-bd_ACP"/>
</dbReference>
<dbReference type="Proteomes" id="UP001241758">
    <property type="component" value="Unassembled WGS sequence"/>
</dbReference>
<keyword evidence="6" id="KW-1185">Reference proteome</keyword>
<dbReference type="EMBL" id="JASCTH010000023">
    <property type="protein sequence ID" value="MDI6103008.1"/>
    <property type="molecule type" value="Genomic_DNA"/>
</dbReference>
<gene>
    <name evidence="5" type="ORF">QLQ12_30780</name>
</gene>
<dbReference type="PROSITE" id="PS00455">
    <property type="entry name" value="AMP_BINDING"/>
    <property type="match status" value="1"/>
</dbReference>
<dbReference type="Gene3D" id="2.30.38.10">
    <property type="entry name" value="Luciferase, Domain 3"/>
    <property type="match status" value="1"/>
</dbReference>
<reference evidence="5 6" key="1">
    <citation type="submission" date="2023-05" db="EMBL/GenBank/DDBJ databases">
        <title>Actinoplanes sp. NEAU-A12 genome sequencing.</title>
        <authorList>
            <person name="Wang Z.-S."/>
        </authorList>
    </citation>
    <scope>NUCLEOTIDE SEQUENCE [LARGE SCALE GENOMIC DNA]</scope>
    <source>
        <strain evidence="5 6">NEAU-A12</strain>
    </source>
</reference>
<dbReference type="InterPro" id="IPR029058">
    <property type="entry name" value="AB_hydrolase_fold"/>
</dbReference>
<dbReference type="InterPro" id="IPR020845">
    <property type="entry name" value="AMP-binding_CS"/>
</dbReference>
<evidence type="ECO:0000256" key="2">
    <source>
        <dbReference type="ARBA" id="ARBA00022450"/>
    </source>
</evidence>
<dbReference type="Gene3D" id="3.40.50.980">
    <property type="match status" value="2"/>
</dbReference>
<dbReference type="Pfam" id="PF00501">
    <property type="entry name" value="AMP-binding"/>
    <property type="match status" value="1"/>
</dbReference>
<dbReference type="RefSeq" id="WP_282764015.1">
    <property type="nucleotide sequence ID" value="NZ_JASCTH010000023.1"/>
</dbReference>
<dbReference type="Pfam" id="PF00550">
    <property type="entry name" value="PP-binding"/>
    <property type="match status" value="1"/>
</dbReference>
<dbReference type="Pfam" id="PF00668">
    <property type="entry name" value="Condensation"/>
    <property type="match status" value="1"/>
</dbReference>
<comment type="caution">
    <text evidence="5">The sequence shown here is derived from an EMBL/GenBank/DDBJ whole genome shotgun (WGS) entry which is preliminary data.</text>
</comment>
<evidence type="ECO:0000313" key="6">
    <source>
        <dbReference type="Proteomes" id="UP001241758"/>
    </source>
</evidence>
<dbReference type="NCBIfam" id="TIGR01733">
    <property type="entry name" value="AA-adenyl-dom"/>
    <property type="match status" value="1"/>
</dbReference>
<evidence type="ECO:0000256" key="3">
    <source>
        <dbReference type="ARBA" id="ARBA00022553"/>
    </source>
</evidence>
<dbReference type="InterPro" id="IPR045851">
    <property type="entry name" value="AMP-bd_C_sf"/>
</dbReference>
<evidence type="ECO:0000313" key="5">
    <source>
        <dbReference type="EMBL" id="MDI6103008.1"/>
    </source>
</evidence>
<organism evidence="5 6">
    <name type="scientific">Actinoplanes sandaracinus</name>
    <dbReference type="NCBI Taxonomy" id="3045177"/>
    <lineage>
        <taxon>Bacteria</taxon>
        <taxon>Bacillati</taxon>
        <taxon>Actinomycetota</taxon>
        <taxon>Actinomycetes</taxon>
        <taxon>Micromonosporales</taxon>
        <taxon>Micromonosporaceae</taxon>
        <taxon>Actinoplanes</taxon>
    </lineage>
</organism>
<dbReference type="InterPro" id="IPR010071">
    <property type="entry name" value="AA_adenyl_dom"/>
</dbReference>
<dbReference type="SUPFAM" id="SSF56801">
    <property type="entry name" value="Acetyl-CoA synthetase-like"/>
    <property type="match status" value="1"/>
</dbReference>
<dbReference type="SUPFAM" id="SSF47336">
    <property type="entry name" value="ACP-like"/>
    <property type="match status" value="1"/>
</dbReference>
<feature type="domain" description="Carrier" evidence="4">
    <location>
        <begin position="972"/>
        <end position="1047"/>
    </location>
</feature>
<proteinExistence type="predicted"/>
<dbReference type="InterPro" id="IPR025110">
    <property type="entry name" value="AMP-bd_C"/>
</dbReference>
<dbReference type="CDD" id="cd19531">
    <property type="entry name" value="LCL_NRPS-like"/>
    <property type="match status" value="1"/>
</dbReference>
<dbReference type="InterPro" id="IPR023213">
    <property type="entry name" value="CAT-like_dom_sf"/>
</dbReference>
<comment type="cofactor">
    <cofactor evidence="1">
        <name>pantetheine 4'-phosphate</name>
        <dbReference type="ChEBI" id="CHEBI:47942"/>
    </cofactor>
</comment>
<evidence type="ECO:0000259" key="4">
    <source>
        <dbReference type="PROSITE" id="PS50075"/>
    </source>
</evidence>